<organism evidence="2 3">
    <name type="scientific">Amycolatopsis cihanbeyliensis</name>
    <dbReference type="NCBI Taxonomy" id="1128664"/>
    <lineage>
        <taxon>Bacteria</taxon>
        <taxon>Bacillati</taxon>
        <taxon>Actinomycetota</taxon>
        <taxon>Actinomycetes</taxon>
        <taxon>Pseudonocardiales</taxon>
        <taxon>Pseudonocardiaceae</taxon>
        <taxon>Amycolatopsis</taxon>
    </lineage>
</organism>
<dbReference type="EMBL" id="VFML01000001">
    <property type="protein sequence ID" value="TQJ04580.1"/>
    <property type="molecule type" value="Genomic_DNA"/>
</dbReference>
<accession>A0A542DNB5</accession>
<dbReference type="SMART" id="SM00530">
    <property type="entry name" value="HTH_XRE"/>
    <property type="match status" value="1"/>
</dbReference>
<reference evidence="2 3" key="1">
    <citation type="submission" date="2019-06" db="EMBL/GenBank/DDBJ databases">
        <title>Sequencing the genomes of 1000 actinobacteria strains.</title>
        <authorList>
            <person name="Klenk H.-P."/>
        </authorList>
    </citation>
    <scope>NUCLEOTIDE SEQUENCE [LARGE SCALE GENOMIC DNA]</scope>
    <source>
        <strain evidence="2 3">DSM 45679</strain>
    </source>
</reference>
<gene>
    <name evidence="2" type="ORF">FB471_4380</name>
</gene>
<dbReference type="AlphaFoldDB" id="A0A542DNB5"/>
<dbReference type="CDD" id="cd00093">
    <property type="entry name" value="HTH_XRE"/>
    <property type="match status" value="1"/>
</dbReference>
<dbReference type="PROSITE" id="PS50943">
    <property type="entry name" value="HTH_CROC1"/>
    <property type="match status" value="1"/>
</dbReference>
<dbReference type="GO" id="GO:0003677">
    <property type="term" value="F:DNA binding"/>
    <property type="evidence" value="ECO:0007669"/>
    <property type="project" value="InterPro"/>
</dbReference>
<keyword evidence="3" id="KW-1185">Reference proteome</keyword>
<dbReference type="SUPFAM" id="SSF47413">
    <property type="entry name" value="lambda repressor-like DNA-binding domains"/>
    <property type="match status" value="1"/>
</dbReference>
<dbReference type="OrthoDB" id="4285266at2"/>
<dbReference type="InterPro" id="IPR001387">
    <property type="entry name" value="Cro/C1-type_HTH"/>
</dbReference>
<evidence type="ECO:0000313" key="3">
    <source>
        <dbReference type="Proteomes" id="UP000320876"/>
    </source>
</evidence>
<dbReference type="RefSeq" id="WP_142000237.1">
    <property type="nucleotide sequence ID" value="NZ_VFML01000001.1"/>
</dbReference>
<proteinExistence type="predicted"/>
<sequence length="278" mass="31478">MGKMRKPGAQARRLARTLRGLREEIGMTQYEAAKRLPFSHAKLSRIETGQVPEYHAFRAMLDVYGVPVTEWNEYLDIRERALEKDWWHEYEGEGRGYIAVEDMANSIRAFEFGYVPGLLQTEEYMREVFISASSPLTGEALENIVAARLRRQRRLTGEPVLCLHVIMDETALRPRVCTGAAHREQLRTILERAALPNVTVQVILEAEGAHDGLVGNLTLARYPGAEVKDRVYVEHLLGAVHTESEAQVRTAERIFGDLVDRALDHEDSITLIERCVVG</sequence>
<dbReference type="InterPro" id="IPR043917">
    <property type="entry name" value="DUF5753"/>
</dbReference>
<evidence type="ECO:0000259" key="1">
    <source>
        <dbReference type="PROSITE" id="PS50943"/>
    </source>
</evidence>
<dbReference type="Gene3D" id="1.10.260.40">
    <property type="entry name" value="lambda repressor-like DNA-binding domains"/>
    <property type="match status" value="1"/>
</dbReference>
<protein>
    <submittedName>
        <fullName evidence="2">Helix-turn-helix protein</fullName>
    </submittedName>
</protein>
<dbReference type="Pfam" id="PF13560">
    <property type="entry name" value="HTH_31"/>
    <property type="match status" value="1"/>
</dbReference>
<evidence type="ECO:0000313" key="2">
    <source>
        <dbReference type="EMBL" id="TQJ04580.1"/>
    </source>
</evidence>
<dbReference type="Proteomes" id="UP000320876">
    <property type="component" value="Unassembled WGS sequence"/>
</dbReference>
<feature type="domain" description="HTH cro/C1-type" evidence="1">
    <location>
        <begin position="18"/>
        <end position="71"/>
    </location>
</feature>
<comment type="caution">
    <text evidence="2">The sequence shown here is derived from an EMBL/GenBank/DDBJ whole genome shotgun (WGS) entry which is preliminary data.</text>
</comment>
<name>A0A542DNB5_AMYCI</name>
<dbReference type="InterPro" id="IPR010982">
    <property type="entry name" value="Lambda_DNA-bd_dom_sf"/>
</dbReference>
<dbReference type="Pfam" id="PF19054">
    <property type="entry name" value="DUF5753"/>
    <property type="match status" value="1"/>
</dbReference>